<name>A0A5B7IUU6_PORTR</name>
<sequence length="66" mass="7154">MIFKHVGKTANYIYRSPPTLPYPASQPASPLPLAGDKQSKQGGILRQSLQYSSSGPANRQQPALMI</sequence>
<organism evidence="2 3">
    <name type="scientific">Portunus trituberculatus</name>
    <name type="common">Swimming crab</name>
    <name type="synonym">Neptunus trituberculatus</name>
    <dbReference type="NCBI Taxonomy" id="210409"/>
    <lineage>
        <taxon>Eukaryota</taxon>
        <taxon>Metazoa</taxon>
        <taxon>Ecdysozoa</taxon>
        <taxon>Arthropoda</taxon>
        <taxon>Crustacea</taxon>
        <taxon>Multicrustacea</taxon>
        <taxon>Malacostraca</taxon>
        <taxon>Eumalacostraca</taxon>
        <taxon>Eucarida</taxon>
        <taxon>Decapoda</taxon>
        <taxon>Pleocyemata</taxon>
        <taxon>Brachyura</taxon>
        <taxon>Eubrachyura</taxon>
        <taxon>Portunoidea</taxon>
        <taxon>Portunidae</taxon>
        <taxon>Portuninae</taxon>
        <taxon>Portunus</taxon>
    </lineage>
</organism>
<evidence type="ECO:0000313" key="2">
    <source>
        <dbReference type="EMBL" id="MPC87662.1"/>
    </source>
</evidence>
<dbReference type="Proteomes" id="UP000324222">
    <property type="component" value="Unassembled WGS sequence"/>
</dbReference>
<feature type="region of interest" description="Disordered" evidence="1">
    <location>
        <begin position="17"/>
        <end position="66"/>
    </location>
</feature>
<evidence type="ECO:0000256" key="1">
    <source>
        <dbReference type="SAM" id="MobiDB-lite"/>
    </source>
</evidence>
<feature type="compositionally biased region" description="Polar residues" evidence="1">
    <location>
        <begin position="47"/>
        <end position="66"/>
    </location>
</feature>
<protein>
    <submittedName>
        <fullName evidence="2">Uncharacterized protein</fullName>
    </submittedName>
</protein>
<proteinExistence type="predicted"/>
<dbReference type="EMBL" id="VSRR010075202">
    <property type="protein sequence ID" value="MPC87662.1"/>
    <property type="molecule type" value="Genomic_DNA"/>
</dbReference>
<gene>
    <name evidence="2" type="ORF">E2C01_082534</name>
</gene>
<feature type="compositionally biased region" description="Low complexity" evidence="1">
    <location>
        <begin position="22"/>
        <end position="34"/>
    </location>
</feature>
<reference evidence="2 3" key="1">
    <citation type="submission" date="2019-05" db="EMBL/GenBank/DDBJ databases">
        <title>Another draft genome of Portunus trituberculatus and its Hox gene families provides insights of decapod evolution.</title>
        <authorList>
            <person name="Jeong J.-H."/>
            <person name="Song I."/>
            <person name="Kim S."/>
            <person name="Choi T."/>
            <person name="Kim D."/>
            <person name="Ryu S."/>
            <person name="Kim W."/>
        </authorList>
    </citation>
    <scope>NUCLEOTIDE SEQUENCE [LARGE SCALE GENOMIC DNA]</scope>
    <source>
        <tissue evidence="2">Muscle</tissue>
    </source>
</reference>
<comment type="caution">
    <text evidence="2">The sequence shown here is derived from an EMBL/GenBank/DDBJ whole genome shotgun (WGS) entry which is preliminary data.</text>
</comment>
<keyword evidence="3" id="KW-1185">Reference proteome</keyword>
<dbReference type="AlphaFoldDB" id="A0A5B7IUU6"/>
<accession>A0A5B7IUU6</accession>
<evidence type="ECO:0000313" key="3">
    <source>
        <dbReference type="Proteomes" id="UP000324222"/>
    </source>
</evidence>